<dbReference type="SUPFAM" id="SSF55545">
    <property type="entry name" value="beta-N-acetylhexosaminidase-like domain"/>
    <property type="match status" value="1"/>
</dbReference>
<keyword evidence="2" id="KW-0378">Hydrolase</keyword>
<evidence type="ECO:0000256" key="3">
    <source>
        <dbReference type="ARBA" id="ARBA00023295"/>
    </source>
</evidence>
<dbReference type="PANTHER" id="PTHR21040:SF8">
    <property type="entry name" value="BCDNA.GH04120"/>
    <property type="match status" value="1"/>
</dbReference>
<evidence type="ECO:0000313" key="7">
    <source>
        <dbReference type="EMBL" id="TET08571.1"/>
    </source>
</evidence>
<evidence type="ECO:0000313" key="8">
    <source>
        <dbReference type="Proteomes" id="UP000316360"/>
    </source>
</evidence>
<dbReference type="EMBL" id="SOKJ01000350">
    <property type="protein sequence ID" value="TET08571.1"/>
    <property type="molecule type" value="Genomic_DNA"/>
</dbReference>
<feature type="domain" description="Glycoside hydrolase family 20 catalytic" evidence="5">
    <location>
        <begin position="159"/>
        <end position="367"/>
    </location>
</feature>
<comment type="similarity">
    <text evidence="1">Belongs to the glycosyl hydrolase 20 family.</text>
</comment>
<evidence type="ECO:0000256" key="2">
    <source>
        <dbReference type="ARBA" id="ARBA00022801"/>
    </source>
</evidence>
<dbReference type="InterPro" id="IPR029018">
    <property type="entry name" value="Hex-like_dom2"/>
</dbReference>
<feature type="active site" description="Proton donor" evidence="4">
    <location>
        <position position="297"/>
    </location>
</feature>
<dbReference type="InterPro" id="IPR015882">
    <property type="entry name" value="HEX_bac_N"/>
</dbReference>
<dbReference type="InterPro" id="IPR025705">
    <property type="entry name" value="Beta_hexosaminidase_sua/sub"/>
</dbReference>
<name>A0A523RSG6_UNCAE</name>
<evidence type="ECO:0000256" key="4">
    <source>
        <dbReference type="PIRSR" id="PIRSR625705-1"/>
    </source>
</evidence>
<dbReference type="PANTHER" id="PTHR21040">
    <property type="entry name" value="BCDNA.GH04120"/>
    <property type="match status" value="1"/>
</dbReference>
<dbReference type="Gene3D" id="3.30.379.10">
    <property type="entry name" value="Chitobiase/beta-hexosaminidase domain 2-like"/>
    <property type="match status" value="1"/>
</dbReference>
<protein>
    <submittedName>
        <fullName evidence="7">Uncharacterized protein</fullName>
    </submittedName>
</protein>
<proteinExistence type="inferred from homology"/>
<comment type="caution">
    <text evidence="7">The sequence shown here is derived from an EMBL/GenBank/DDBJ whole genome shotgun (WGS) entry which is preliminary data.</text>
</comment>
<dbReference type="Pfam" id="PF00728">
    <property type="entry name" value="Glyco_hydro_20"/>
    <property type="match status" value="1"/>
</dbReference>
<sequence>MIDRLDAVPKLKEVRLGKAEFVINDQTTLLLGKNHSRADKFAAKLLNQEIENLIKTPLEVKAAQSFSNFKNTIILAIPERDREFLNIFKWQDTLGDKRLSEEGYIIDVDVKDEYILIAARTEAGLFYGVQTLRQLLKNKKNKIIVPSLWIRDWPEIRCRGVMQDISRGQVLTIDTFKELIRTLSYFKINLLSLYIEHTFVFQKHPLISQGCGSLTKEEVKELDEYTRDYHIELVPSFQALGHFHQILRHKEYAHLAETETRWSLSPAREESYKFLEELFSEIIPAFSSKFFNIGCDEVYDLGEGKSKEKAEELGKGGLYLSHILKVKEIIDKYGKTTMLWGDMLLHYPEIISQLPRDIVIMNWHYGSDKLEENDYYCPLIEVFQKAGLKQFACSGTSSWVRLFPDIRIANKNVKCFTSEAKKFGVKEAMITNWGDYGNHNLLGYVWYGFVFFAEASWDPYKVEEQSFGRRFCSQFFGQGTESIAEAIWYLSQSNSLVSIDLPQEYFPWSFPLFWDDPFEGKYSINVRDPLETGRKLTVISDSASEIISHNQGKATKNKKWLDDLLFAAQEIGYLGKRVLLIEEIKNLYHQAYRNLGEEKVVTECLKKILTLLNKLKSDLLGLKEKYQSLWLRENREPGLDYNLKRYTSLIKSFDRKISQLEMIEKDYEKPGGCLPAPDRIRLSKKDYVPFPF</sequence>
<dbReference type="Proteomes" id="UP000316360">
    <property type="component" value="Unassembled WGS sequence"/>
</dbReference>
<organism evidence="7 8">
    <name type="scientific">Aerophobetes bacterium</name>
    <dbReference type="NCBI Taxonomy" id="2030807"/>
    <lineage>
        <taxon>Bacteria</taxon>
        <taxon>Candidatus Aerophobota</taxon>
    </lineage>
</organism>
<dbReference type="Pfam" id="PF02838">
    <property type="entry name" value="Glyco_hydro_20b"/>
    <property type="match status" value="1"/>
</dbReference>
<feature type="domain" description="Beta-hexosaminidase bacterial type N-terminal" evidence="6">
    <location>
        <begin position="8"/>
        <end position="153"/>
    </location>
</feature>
<dbReference type="AlphaFoldDB" id="A0A523RSG6"/>
<dbReference type="InterPro" id="IPR017853">
    <property type="entry name" value="GH"/>
</dbReference>
<dbReference type="Gene3D" id="3.20.20.80">
    <property type="entry name" value="Glycosidases"/>
    <property type="match status" value="1"/>
</dbReference>
<dbReference type="CDD" id="cd06565">
    <property type="entry name" value="GH20_GcnA-like"/>
    <property type="match status" value="1"/>
</dbReference>
<gene>
    <name evidence="7" type="ORF">E3J84_06105</name>
</gene>
<dbReference type="PRINTS" id="PR00738">
    <property type="entry name" value="GLHYDRLASE20"/>
</dbReference>
<keyword evidence="3" id="KW-0326">Glycosidase</keyword>
<dbReference type="SUPFAM" id="SSF51445">
    <property type="entry name" value="(Trans)glycosidases"/>
    <property type="match status" value="1"/>
</dbReference>
<dbReference type="InterPro" id="IPR015883">
    <property type="entry name" value="Glyco_hydro_20_cat"/>
</dbReference>
<dbReference type="InterPro" id="IPR038901">
    <property type="entry name" value="HEXDC-like"/>
</dbReference>
<evidence type="ECO:0000256" key="1">
    <source>
        <dbReference type="ARBA" id="ARBA00006285"/>
    </source>
</evidence>
<evidence type="ECO:0000259" key="5">
    <source>
        <dbReference type="Pfam" id="PF00728"/>
    </source>
</evidence>
<dbReference type="GO" id="GO:0004563">
    <property type="term" value="F:beta-N-acetylhexosaminidase activity"/>
    <property type="evidence" value="ECO:0007669"/>
    <property type="project" value="InterPro"/>
</dbReference>
<accession>A0A523RSG6</accession>
<reference evidence="7 8" key="1">
    <citation type="submission" date="2019-03" db="EMBL/GenBank/DDBJ databases">
        <title>Metabolic potential of uncultured bacteria and archaea associated with petroleum seepage in deep-sea sediments.</title>
        <authorList>
            <person name="Dong X."/>
            <person name="Hubert C."/>
        </authorList>
    </citation>
    <scope>NUCLEOTIDE SEQUENCE [LARGE SCALE GENOMIC DNA]</scope>
    <source>
        <strain evidence="7">E44_bin7</strain>
    </source>
</reference>
<evidence type="ECO:0000259" key="6">
    <source>
        <dbReference type="Pfam" id="PF02838"/>
    </source>
</evidence>
<dbReference type="GO" id="GO:0005975">
    <property type="term" value="P:carbohydrate metabolic process"/>
    <property type="evidence" value="ECO:0007669"/>
    <property type="project" value="InterPro"/>
</dbReference>